<dbReference type="InterPro" id="IPR000008">
    <property type="entry name" value="C2_dom"/>
</dbReference>
<evidence type="ECO:0000313" key="4">
    <source>
        <dbReference type="Proteomes" id="UP000295252"/>
    </source>
</evidence>
<dbReference type="InterPro" id="IPR044750">
    <property type="entry name" value="C2_SRC2/BAP"/>
</dbReference>
<dbReference type="SMART" id="SM00239">
    <property type="entry name" value="C2"/>
    <property type="match status" value="1"/>
</dbReference>
<dbReference type="Gene3D" id="2.60.40.150">
    <property type="entry name" value="C2 domain"/>
    <property type="match status" value="1"/>
</dbReference>
<evidence type="ECO:0000259" key="2">
    <source>
        <dbReference type="PROSITE" id="PS50004"/>
    </source>
</evidence>
<dbReference type="STRING" id="49390.A0A068VA52"/>
<dbReference type="AlphaFoldDB" id="A0A068VA52"/>
<feature type="region of interest" description="Disordered" evidence="1">
    <location>
        <begin position="183"/>
        <end position="208"/>
    </location>
</feature>
<dbReference type="PhylomeDB" id="A0A068VA52"/>
<dbReference type="PANTHER" id="PTHR32246">
    <property type="entry name" value="INGRESSION PROTEIN FIC1"/>
    <property type="match status" value="1"/>
</dbReference>
<dbReference type="GO" id="GO:0006952">
    <property type="term" value="P:defense response"/>
    <property type="evidence" value="ECO:0007669"/>
    <property type="project" value="InterPro"/>
</dbReference>
<dbReference type="SUPFAM" id="SSF49562">
    <property type="entry name" value="C2 domain (Calcium/lipid-binding domain, CaLB)"/>
    <property type="match status" value="1"/>
</dbReference>
<dbReference type="FunCoup" id="A0A068VA52">
    <property type="interactions" value="224"/>
</dbReference>
<dbReference type="OrthoDB" id="1909968at2759"/>
<dbReference type="InParanoid" id="A0A068VA52"/>
<feature type="domain" description="C2" evidence="2">
    <location>
        <begin position="3"/>
        <end position="130"/>
    </location>
</feature>
<sequence>MFREREKRNSLMEEDQGENQILEINLISAQGLKTPSGSRRRMQTYALAWVDPATKLRTRTDRVGAENPTWNELFLFRVSSHFLACEPSGVTVEIYAVGYIRDYLIGTVRFLLSSCLGKFPSSADAIGTPAFTAVQIRRPSGRFHGVLNIAASVCSSTCSDFEIFSGASAISFRDLMGAEIKKEKEDDRRRRRRLSRIGSSRSMQSCGGESCDFDFSSLDLSSDGAESTTSSSSTASNVLKEWNGVRTEVAGKLKELKNEGGGGGLLCGLMLQRKIRFCPSDPNLRFWEESLES</sequence>
<dbReference type="InterPro" id="IPR035892">
    <property type="entry name" value="C2_domain_sf"/>
</dbReference>
<evidence type="ECO:0000256" key="1">
    <source>
        <dbReference type="SAM" id="MobiDB-lite"/>
    </source>
</evidence>
<proteinExistence type="predicted"/>
<reference evidence="4" key="1">
    <citation type="journal article" date="2014" name="Science">
        <title>The coffee genome provides insight into the convergent evolution of caffeine biosynthesis.</title>
        <authorList>
            <person name="Denoeud F."/>
            <person name="Carretero-Paulet L."/>
            <person name="Dereeper A."/>
            <person name="Droc G."/>
            <person name="Guyot R."/>
            <person name="Pietrella M."/>
            <person name="Zheng C."/>
            <person name="Alberti A."/>
            <person name="Anthony F."/>
            <person name="Aprea G."/>
            <person name="Aury J.M."/>
            <person name="Bento P."/>
            <person name="Bernard M."/>
            <person name="Bocs S."/>
            <person name="Campa C."/>
            <person name="Cenci A."/>
            <person name="Combes M.C."/>
            <person name="Crouzillat D."/>
            <person name="Da Silva C."/>
            <person name="Daddiego L."/>
            <person name="De Bellis F."/>
            <person name="Dussert S."/>
            <person name="Garsmeur O."/>
            <person name="Gayraud T."/>
            <person name="Guignon V."/>
            <person name="Jahn K."/>
            <person name="Jamilloux V."/>
            <person name="Joet T."/>
            <person name="Labadie K."/>
            <person name="Lan T."/>
            <person name="Leclercq J."/>
            <person name="Lepelley M."/>
            <person name="Leroy T."/>
            <person name="Li L.T."/>
            <person name="Librado P."/>
            <person name="Lopez L."/>
            <person name="Munoz A."/>
            <person name="Noel B."/>
            <person name="Pallavicini A."/>
            <person name="Perrotta G."/>
            <person name="Poncet V."/>
            <person name="Pot D."/>
            <person name="Priyono X."/>
            <person name="Rigoreau M."/>
            <person name="Rouard M."/>
            <person name="Rozas J."/>
            <person name="Tranchant-Dubreuil C."/>
            <person name="VanBuren R."/>
            <person name="Zhang Q."/>
            <person name="Andrade A.C."/>
            <person name="Argout X."/>
            <person name="Bertrand B."/>
            <person name="de Kochko A."/>
            <person name="Graziosi G."/>
            <person name="Henry R.J."/>
            <person name="Jayarama X."/>
            <person name="Ming R."/>
            <person name="Nagai C."/>
            <person name="Rounsley S."/>
            <person name="Sankoff D."/>
            <person name="Giuliano G."/>
            <person name="Albert V.A."/>
            <person name="Wincker P."/>
            <person name="Lashermes P."/>
        </authorList>
    </citation>
    <scope>NUCLEOTIDE SEQUENCE [LARGE SCALE GENOMIC DNA]</scope>
    <source>
        <strain evidence="4">cv. DH200-94</strain>
    </source>
</reference>
<gene>
    <name evidence="3" type="ORF">GSCOC_T00002840001</name>
</gene>
<dbReference type="OMA" id="RMQTYAI"/>
<dbReference type="PROSITE" id="PS50004">
    <property type="entry name" value="C2"/>
    <property type="match status" value="1"/>
</dbReference>
<organism evidence="3 4">
    <name type="scientific">Coffea canephora</name>
    <name type="common">Robusta coffee</name>
    <dbReference type="NCBI Taxonomy" id="49390"/>
    <lineage>
        <taxon>Eukaryota</taxon>
        <taxon>Viridiplantae</taxon>
        <taxon>Streptophyta</taxon>
        <taxon>Embryophyta</taxon>
        <taxon>Tracheophyta</taxon>
        <taxon>Spermatophyta</taxon>
        <taxon>Magnoliopsida</taxon>
        <taxon>eudicotyledons</taxon>
        <taxon>Gunneridae</taxon>
        <taxon>Pentapetalae</taxon>
        <taxon>asterids</taxon>
        <taxon>lamiids</taxon>
        <taxon>Gentianales</taxon>
        <taxon>Rubiaceae</taxon>
        <taxon>Ixoroideae</taxon>
        <taxon>Gardenieae complex</taxon>
        <taxon>Bertiereae - Coffeeae clade</taxon>
        <taxon>Coffeeae</taxon>
        <taxon>Coffea</taxon>
    </lineage>
</organism>
<dbReference type="Pfam" id="PF00168">
    <property type="entry name" value="C2"/>
    <property type="match status" value="1"/>
</dbReference>
<dbReference type="PANTHER" id="PTHR32246:SF69">
    <property type="entry name" value="CALCIUM-DEPENDENT LIPID-BINDING (CALB DOMAIN) FAMILY PROTEIN"/>
    <property type="match status" value="1"/>
</dbReference>
<protein>
    <submittedName>
        <fullName evidence="3">DH200=94 genomic scaffold, scaffold_159</fullName>
    </submittedName>
</protein>
<dbReference type="Gramene" id="CDP17419">
    <property type="protein sequence ID" value="CDP17419"/>
    <property type="gene ID" value="GSCOC_T00002840001"/>
</dbReference>
<keyword evidence="4" id="KW-1185">Reference proteome</keyword>
<dbReference type="EMBL" id="HG739243">
    <property type="protein sequence ID" value="CDP17419.1"/>
    <property type="molecule type" value="Genomic_DNA"/>
</dbReference>
<dbReference type="CDD" id="cd04051">
    <property type="entry name" value="C2_SRC2_like"/>
    <property type="match status" value="1"/>
</dbReference>
<evidence type="ECO:0000313" key="3">
    <source>
        <dbReference type="EMBL" id="CDP17419.1"/>
    </source>
</evidence>
<dbReference type="Proteomes" id="UP000295252">
    <property type="component" value="Unassembled WGS sequence"/>
</dbReference>
<name>A0A068VA52_COFCA</name>
<accession>A0A068VA52</accession>